<dbReference type="InterPro" id="IPR024467">
    <property type="entry name" value="Xre/MbcA/ParS-like_toxin-bd"/>
</dbReference>
<protein>
    <submittedName>
        <fullName evidence="3">Uncharacterized protein</fullName>
    </submittedName>
</protein>
<dbReference type="RefSeq" id="WP_024003464.1">
    <property type="nucleotide sequence ID" value="NZ_KI650979.1"/>
</dbReference>
<dbReference type="Proteomes" id="UP000018733">
    <property type="component" value="Unassembled WGS sequence"/>
</dbReference>
<evidence type="ECO:0000313" key="4">
    <source>
        <dbReference type="Proteomes" id="UP000018733"/>
    </source>
</evidence>
<dbReference type="PATRIC" id="fig|1424334.3.peg.391"/>
<dbReference type="GO" id="GO:0003677">
    <property type="term" value="F:DNA binding"/>
    <property type="evidence" value="ECO:0007669"/>
    <property type="project" value="InterPro"/>
</dbReference>
<sequence length="142" mass="16034">MLSLRPEQIGSTLSMAPLPETFAELDERVSNGIPKSALRTVVDRIVGHNEQATNLLYRIVPEGTFKRRKINLNAEESERTERLARVFATAIHVLESEDDARRFLYTPHPMLEGLLPLDVAFSEIGAQRVERILWSAYYGLAA</sequence>
<accession>V8QVL3</accession>
<evidence type="ECO:0000259" key="1">
    <source>
        <dbReference type="Pfam" id="PF09722"/>
    </source>
</evidence>
<dbReference type="NCBIfam" id="TIGR02293">
    <property type="entry name" value="TAS_TIGR02293"/>
    <property type="match status" value="1"/>
</dbReference>
<reference evidence="3 4" key="1">
    <citation type="journal article" date="2014" name="Genome Announc.">
        <title>Draft Genome Sequence of Advenella kashmirensis Strain W13003, a Polycyclic Aromatic Hydrocarbon-Degrading Bacterium.</title>
        <authorList>
            <person name="Wang X."/>
            <person name="Jin D."/>
            <person name="Zhou L."/>
            <person name="Wu L."/>
            <person name="An W."/>
            <person name="Zhao L."/>
        </authorList>
    </citation>
    <scope>NUCLEOTIDE SEQUENCE [LARGE SCALE GENOMIC DNA]</scope>
    <source>
        <strain evidence="3 4">W13003</strain>
    </source>
</reference>
<proteinExistence type="predicted"/>
<dbReference type="STRING" id="1424334.W822_01980"/>
<evidence type="ECO:0000259" key="2">
    <source>
        <dbReference type="Pfam" id="PF20432"/>
    </source>
</evidence>
<dbReference type="EMBL" id="AYXT01000001">
    <property type="protein sequence ID" value="ETF03981.1"/>
    <property type="molecule type" value="Genomic_DNA"/>
</dbReference>
<name>V8QVL3_9BURK</name>
<dbReference type="InterPro" id="IPR046847">
    <property type="entry name" value="Xre-like_HTH"/>
</dbReference>
<dbReference type="AlphaFoldDB" id="V8QVL3"/>
<dbReference type="HOGENOM" id="CLU_109353_6_0_4"/>
<dbReference type="Pfam" id="PF20432">
    <property type="entry name" value="Xre-like-HTH"/>
    <property type="match status" value="1"/>
</dbReference>
<feature type="domain" description="Antitoxin Xre/MbcA/ParS-like toxin-binding" evidence="1">
    <location>
        <begin position="90"/>
        <end position="139"/>
    </location>
</feature>
<feature type="domain" description="Antitoxin Xre-like helix-turn-helix" evidence="2">
    <location>
        <begin position="24"/>
        <end position="85"/>
    </location>
</feature>
<dbReference type="eggNOG" id="COG5642">
    <property type="taxonomic scope" value="Bacteria"/>
</dbReference>
<dbReference type="InterPro" id="IPR011979">
    <property type="entry name" value="Antitox_Xre"/>
</dbReference>
<evidence type="ECO:0000313" key="3">
    <source>
        <dbReference type="EMBL" id="ETF03981.1"/>
    </source>
</evidence>
<dbReference type="OrthoDB" id="118583at2"/>
<dbReference type="Pfam" id="PF09722">
    <property type="entry name" value="Xre_MbcA_ParS_C"/>
    <property type="match status" value="1"/>
</dbReference>
<keyword evidence="4" id="KW-1185">Reference proteome</keyword>
<organism evidence="3 4">
    <name type="scientific">Advenella kashmirensis W13003</name>
    <dbReference type="NCBI Taxonomy" id="1424334"/>
    <lineage>
        <taxon>Bacteria</taxon>
        <taxon>Pseudomonadati</taxon>
        <taxon>Pseudomonadota</taxon>
        <taxon>Betaproteobacteria</taxon>
        <taxon>Burkholderiales</taxon>
        <taxon>Alcaligenaceae</taxon>
    </lineage>
</organism>
<gene>
    <name evidence="3" type="ORF">W822_01980</name>
</gene>
<comment type="caution">
    <text evidence="3">The sequence shown here is derived from an EMBL/GenBank/DDBJ whole genome shotgun (WGS) entry which is preliminary data.</text>
</comment>